<evidence type="ECO:0000256" key="2">
    <source>
        <dbReference type="SAM" id="Phobius"/>
    </source>
</evidence>
<dbReference type="GO" id="GO:0040008">
    <property type="term" value="P:regulation of growth"/>
    <property type="evidence" value="ECO:0007669"/>
    <property type="project" value="InterPro"/>
</dbReference>
<keyword evidence="2" id="KW-0472">Membrane</keyword>
<dbReference type="PANTHER" id="PTHR47490:SF2">
    <property type="entry name" value="PROTEIN BLISTER"/>
    <property type="match status" value="1"/>
</dbReference>
<dbReference type="EMBL" id="VEPZ02001005">
    <property type="protein sequence ID" value="KAE8702846.1"/>
    <property type="molecule type" value="Genomic_DNA"/>
</dbReference>
<keyword evidence="4" id="KW-1185">Reference proteome</keyword>
<protein>
    <submittedName>
        <fullName evidence="3">Dentin sialophosphoprotein-like isoform X4</fullName>
    </submittedName>
</protein>
<dbReference type="InterPro" id="IPR044194">
    <property type="entry name" value="BLISTER"/>
</dbReference>
<organism evidence="3 4">
    <name type="scientific">Hibiscus syriacus</name>
    <name type="common">Rose of Sharon</name>
    <dbReference type="NCBI Taxonomy" id="106335"/>
    <lineage>
        <taxon>Eukaryota</taxon>
        <taxon>Viridiplantae</taxon>
        <taxon>Streptophyta</taxon>
        <taxon>Embryophyta</taxon>
        <taxon>Tracheophyta</taxon>
        <taxon>Spermatophyta</taxon>
        <taxon>Magnoliopsida</taxon>
        <taxon>eudicotyledons</taxon>
        <taxon>Gunneridae</taxon>
        <taxon>Pentapetalae</taxon>
        <taxon>rosids</taxon>
        <taxon>malvids</taxon>
        <taxon>Malvales</taxon>
        <taxon>Malvaceae</taxon>
        <taxon>Malvoideae</taxon>
        <taxon>Hibiscus</taxon>
    </lineage>
</organism>
<dbReference type="AlphaFoldDB" id="A0A6A3AFF1"/>
<evidence type="ECO:0000256" key="1">
    <source>
        <dbReference type="SAM" id="Coils"/>
    </source>
</evidence>
<sequence length="599" mass="66698">MEASSLSMAGRLVLIKSVLSSLPIFYLAIFKIPAKICQKLNSLMANFLWGGGEEKKKMHWSTIGKVGVEVCPKKNLCGKSSYVLNIVLVVFLWMSISLPIRTLGFGEEESMRLGSGSAVDLLDKLNVIKLNELWRIACFGLVRARVCIPLKLARNLSTQWMRITLGGTNVFGKNHSLLGIKLALPTDPSSILISWPVVYWSPPPVDFFKFNVDGAVRPTPIILAELKAIKRGIDIFVSSEWVLKGRLIIESDCKLAVEWLKYQENKMSSLEKERQDFLSTIEALQEEKKVLHSKLKDAFCSGKSVEVIKNTTSKKDMSTSTEDLGFGVGSYQDADKLLQLLSFCNAFIAHMSLMLQTSSDTTSDDKELNISTDASTASLLPENGGLKVSSVYIPPDQLRMILNINSLISELTMEKEELTHALSSESSQSAKLKELNEELSRKLELQTQRLELLTAQSLASESILTKQPVSRIIHEITTPYADEGDEVPPFSRVSYFYSNVMIVGGGEGIRMDHEALSRRAIKTETQQAAFVLNPRNLGKDRSKLAYTFVLKQKLVNVDRATIDQQNPNVSLLKRGIRKALAIVGFHFRDQTLMGAITRC</sequence>
<keyword evidence="2" id="KW-0812">Transmembrane</keyword>
<feature type="transmembrane region" description="Helical" evidence="2">
    <location>
        <begin position="82"/>
        <end position="100"/>
    </location>
</feature>
<keyword evidence="2" id="KW-1133">Transmembrane helix</keyword>
<accession>A0A6A3AFF1</accession>
<gene>
    <name evidence="3" type="ORF">F3Y22_tig00110480pilonHSYRG00001</name>
</gene>
<comment type="caution">
    <text evidence="3">The sequence shown here is derived from an EMBL/GenBank/DDBJ whole genome shotgun (WGS) entry which is preliminary data.</text>
</comment>
<keyword evidence="1" id="KW-0175">Coiled coil</keyword>
<proteinExistence type="predicted"/>
<reference evidence="3" key="1">
    <citation type="submission" date="2019-09" db="EMBL/GenBank/DDBJ databases">
        <title>Draft genome information of white flower Hibiscus syriacus.</title>
        <authorList>
            <person name="Kim Y.-M."/>
        </authorList>
    </citation>
    <scope>NUCLEOTIDE SEQUENCE [LARGE SCALE GENOMIC DNA]</scope>
    <source>
        <strain evidence="3">YM2019G1</strain>
    </source>
</reference>
<name>A0A6A3AFF1_HIBSY</name>
<feature type="transmembrane region" description="Helical" evidence="2">
    <location>
        <begin position="12"/>
        <end position="30"/>
    </location>
</feature>
<evidence type="ECO:0000313" key="4">
    <source>
        <dbReference type="Proteomes" id="UP000436088"/>
    </source>
</evidence>
<dbReference type="PANTHER" id="PTHR47490">
    <property type="entry name" value="PROTEIN BLISTER"/>
    <property type="match status" value="1"/>
</dbReference>
<evidence type="ECO:0000313" key="3">
    <source>
        <dbReference type="EMBL" id="KAE8702846.1"/>
    </source>
</evidence>
<dbReference type="Proteomes" id="UP000436088">
    <property type="component" value="Unassembled WGS sequence"/>
</dbReference>
<feature type="coiled-coil region" evidence="1">
    <location>
        <begin position="422"/>
        <end position="456"/>
    </location>
</feature>